<sequence length="127" mass="13911">MKPFSRYIVGVLFAVLSAAAIAGGIPFEKKTFNDLRTAGKPVVVHVYAKWCETCQKQAAITPSLLAAPEFKELTLMEADFDQEKALLKELHVTYQSTFVAFKGTAEVGRSTGETNQGRIAALFRKAL</sequence>
<gene>
    <name evidence="1" type="ORF">PQR01_33505</name>
</gene>
<name>A0ACC7NPM3_9BURK</name>
<evidence type="ECO:0000313" key="2">
    <source>
        <dbReference type="Proteomes" id="UP001629235"/>
    </source>
</evidence>
<comment type="caution">
    <text evidence="1">The sequence shown here is derived from an EMBL/GenBank/DDBJ whole genome shotgun (WGS) entry which is preliminary data.</text>
</comment>
<reference evidence="1 2" key="1">
    <citation type="journal article" date="2024" name="Chem. Sci.">
        <title>Discovery of megapolipeptins by genome mining of a Burkholderiales bacteria collection.</title>
        <authorList>
            <person name="Paulo B.S."/>
            <person name="Recchia M.J.J."/>
            <person name="Lee S."/>
            <person name="Fergusson C.H."/>
            <person name="Romanowski S.B."/>
            <person name="Hernandez A."/>
            <person name="Krull N."/>
            <person name="Liu D.Y."/>
            <person name="Cavanagh H."/>
            <person name="Bos A."/>
            <person name="Gray C.A."/>
            <person name="Murphy B.T."/>
            <person name="Linington R.G."/>
            <person name="Eustaquio A.S."/>
        </authorList>
    </citation>
    <scope>NUCLEOTIDE SEQUENCE [LARGE SCALE GENOMIC DNA]</scope>
    <source>
        <strain evidence="1 2">RL18-126-BIB-B</strain>
    </source>
</reference>
<dbReference type="Proteomes" id="UP001629235">
    <property type="component" value="Unassembled WGS sequence"/>
</dbReference>
<protein>
    <submittedName>
        <fullName evidence="1">Thioredoxin family protein</fullName>
    </submittedName>
</protein>
<evidence type="ECO:0000313" key="1">
    <source>
        <dbReference type="EMBL" id="MFM0108226.1"/>
    </source>
</evidence>
<organism evidence="1 2">
    <name type="scientific">Paraburkholderia rhynchosiae</name>
    <dbReference type="NCBI Taxonomy" id="487049"/>
    <lineage>
        <taxon>Bacteria</taxon>
        <taxon>Pseudomonadati</taxon>
        <taxon>Pseudomonadota</taxon>
        <taxon>Betaproteobacteria</taxon>
        <taxon>Burkholderiales</taxon>
        <taxon>Burkholderiaceae</taxon>
        <taxon>Paraburkholderia</taxon>
    </lineage>
</organism>
<accession>A0ACC7NPM3</accession>
<keyword evidence="2" id="KW-1185">Reference proteome</keyword>
<proteinExistence type="predicted"/>
<dbReference type="EMBL" id="JAQQDW010000108">
    <property type="protein sequence ID" value="MFM0108226.1"/>
    <property type="molecule type" value="Genomic_DNA"/>
</dbReference>